<dbReference type="Proteomes" id="UP000479190">
    <property type="component" value="Unassembled WGS sequence"/>
</dbReference>
<dbReference type="Gene3D" id="1.20.5.170">
    <property type="match status" value="1"/>
</dbReference>
<evidence type="ECO:0000313" key="3">
    <source>
        <dbReference type="Proteomes" id="UP000479190"/>
    </source>
</evidence>
<keyword evidence="3" id="KW-1185">Reference proteome</keyword>
<accession>A0A6H5IIW1</accession>
<organism evidence="2 3">
    <name type="scientific">Trichogramma brassicae</name>
    <dbReference type="NCBI Taxonomy" id="86971"/>
    <lineage>
        <taxon>Eukaryota</taxon>
        <taxon>Metazoa</taxon>
        <taxon>Ecdysozoa</taxon>
        <taxon>Arthropoda</taxon>
        <taxon>Hexapoda</taxon>
        <taxon>Insecta</taxon>
        <taxon>Pterygota</taxon>
        <taxon>Neoptera</taxon>
        <taxon>Endopterygota</taxon>
        <taxon>Hymenoptera</taxon>
        <taxon>Apocrita</taxon>
        <taxon>Proctotrupomorpha</taxon>
        <taxon>Chalcidoidea</taxon>
        <taxon>Trichogrammatidae</taxon>
        <taxon>Trichogramma</taxon>
    </lineage>
</organism>
<dbReference type="OrthoDB" id="5912413at2759"/>
<dbReference type="AlphaFoldDB" id="A0A6H5IIW1"/>
<name>A0A6H5IIW1_9HYME</name>
<gene>
    <name evidence="2" type="ORF">TBRA_LOCUS6639</name>
</gene>
<dbReference type="InterPro" id="IPR038702">
    <property type="entry name" value="Na/K_ATPase_sub_beta_sf"/>
</dbReference>
<evidence type="ECO:0000256" key="1">
    <source>
        <dbReference type="SAM" id="MobiDB-lite"/>
    </source>
</evidence>
<dbReference type="Gene3D" id="2.60.40.1660">
    <property type="entry name" value="Na, k-atpase alpha subunit"/>
    <property type="match status" value="1"/>
</dbReference>
<dbReference type="EMBL" id="CADCXV010000753">
    <property type="protein sequence ID" value="CAB0034741.1"/>
    <property type="molecule type" value="Genomic_DNA"/>
</dbReference>
<protein>
    <submittedName>
        <fullName evidence="2">Uncharacterized protein</fullName>
    </submittedName>
</protein>
<proteinExistence type="predicted"/>
<evidence type="ECO:0000313" key="2">
    <source>
        <dbReference type="EMBL" id="CAB0034741.1"/>
    </source>
</evidence>
<sequence>MMLRHDSEYYRSRKPKPELGRWESFKVFIWNPATRAFLDRTGREWGTVDDANFFFLSLDLHYFSIDRSRLITHTKCPLQRRKRKQPASACSTCASTACCSPPSSYSSTRRSSTCSRTTARSTATTSRRRGCGWARATRSITCPRVSISVKPDDIMARSNPPLILVSESTQRKSKAKSYVIAVRDMLGEYRNAPPEKYELECDERVLRDPITATKEGGGGGGGGGQEAPTKPCYFDLAKLGACSKSPYGYAPPIVDPCVYIKFNKTTSSS</sequence>
<feature type="region of interest" description="Disordered" evidence="1">
    <location>
        <begin position="92"/>
        <end position="120"/>
    </location>
</feature>
<reference evidence="2 3" key="1">
    <citation type="submission" date="2020-02" db="EMBL/GenBank/DDBJ databases">
        <authorList>
            <person name="Ferguson B K."/>
        </authorList>
    </citation>
    <scope>NUCLEOTIDE SEQUENCE [LARGE SCALE GENOMIC DNA]</scope>
</reference>